<dbReference type="PANTHER" id="PTHR46022">
    <property type="entry name" value="PROTEIN PATCHED"/>
    <property type="match status" value="1"/>
</dbReference>
<sequence length="123" mass="14490">MPVYPDYGKIMTGGCRGFARNTMVWPEDLIIGGIKRQNHKLISAEAFQSIFLVASDNDVFSRYKMQKSDLKPNLNVDSWNPYYASQIVSAWQRNFTQHIYEHRWNTEVIFMFILKVLKFNKSF</sequence>
<evidence type="ECO:0000256" key="4">
    <source>
        <dbReference type="ARBA" id="ARBA00022989"/>
    </source>
</evidence>
<evidence type="ECO:0000313" key="7">
    <source>
        <dbReference type="EMBL" id="VDN87790.1"/>
    </source>
</evidence>
<keyword evidence="5" id="KW-0472">Membrane</keyword>
<dbReference type="GO" id="GO:0005119">
    <property type="term" value="F:smoothened binding"/>
    <property type="evidence" value="ECO:0007669"/>
    <property type="project" value="TreeGrafter"/>
</dbReference>
<accession>A0A0N4TEK3</accession>
<dbReference type="GO" id="GO:0045879">
    <property type="term" value="P:negative regulation of smoothened signaling pathway"/>
    <property type="evidence" value="ECO:0007669"/>
    <property type="project" value="TreeGrafter"/>
</dbReference>
<evidence type="ECO:0000313" key="9">
    <source>
        <dbReference type="WBParaSite" id="BPAG_0000664101-mRNA-1"/>
    </source>
</evidence>
<evidence type="ECO:0000313" key="8">
    <source>
        <dbReference type="Proteomes" id="UP000278627"/>
    </source>
</evidence>
<dbReference type="GO" id="GO:0008158">
    <property type="term" value="F:hedgehog receptor activity"/>
    <property type="evidence" value="ECO:0007669"/>
    <property type="project" value="TreeGrafter"/>
</dbReference>
<evidence type="ECO:0000256" key="6">
    <source>
        <dbReference type="ARBA" id="ARBA00023180"/>
    </source>
</evidence>
<keyword evidence="4" id="KW-1133">Transmembrane helix</keyword>
<dbReference type="WBParaSite" id="BPAG_0000664101-mRNA-1">
    <property type="protein sequence ID" value="BPAG_0000664101-mRNA-1"/>
    <property type="gene ID" value="BPAG_0000664101"/>
</dbReference>
<dbReference type="Proteomes" id="UP000278627">
    <property type="component" value="Unassembled WGS sequence"/>
</dbReference>
<evidence type="ECO:0000256" key="5">
    <source>
        <dbReference type="ARBA" id="ARBA00023136"/>
    </source>
</evidence>
<dbReference type="GO" id="GO:0005886">
    <property type="term" value="C:plasma membrane"/>
    <property type="evidence" value="ECO:0007669"/>
    <property type="project" value="TreeGrafter"/>
</dbReference>
<evidence type="ECO:0000256" key="2">
    <source>
        <dbReference type="ARBA" id="ARBA00005585"/>
    </source>
</evidence>
<dbReference type="PANTHER" id="PTHR46022:SF6">
    <property type="entry name" value="PROTEIN PATCHED HOMOLOG 3"/>
    <property type="match status" value="1"/>
</dbReference>
<keyword evidence="3" id="KW-0812">Transmembrane</keyword>
<protein>
    <submittedName>
        <fullName evidence="7 9">Uncharacterized protein</fullName>
    </submittedName>
</protein>
<comment type="similarity">
    <text evidence="2">Belongs to the patched family.</text>
</comment>
<dbReference type="GO" id="GO:0097108">
    <property type="term" value="F:hedgehog family protein binding"/>
    <property type="evidence" value="ECO:0007669"/>
    <property type="project" value="TreeGrafter"/>
</dbReference>
<evidence type="ECO:0000256" key="3">
    <source>
        <dbReference type="ARBA" id="ARBA00022692"/>
    </source>
</evidence>
<reference evidence="9" key="1">
    <citation type="submission" date="2017-02" db="UniProtKB">
        <authorList>
            <consortium name="WormBaseParasite"/>
        </authorList>
    </citation>
    <scope>IDENTIFICATION</scope>
</reference>
<dbReference type="EMBL" id="UZAD01006250">
    <property type="protein sequence ID" value="VDN87790.1"/>
    <property type="molecule type" value="Genomic_DNA"/>
</dbReference>
<gene>
    <name evidence="7" type="ORF">BPAG_LOCUS6604</name>
</gene>
<reference evidence="7 8" key="2">
    <citation type="submission" date="2018-11" db="EMBL/GenBank/DDBJ databases">
        <authorList>
            <consortium name="Pathogen Informatics"/>
        </authorList>
    </citation>
    <scope>NUCLEOTIDE SEQUENCE [LARGE SCALE GENOMIC DNA]</scope>
</reference>
<evidence type="ECO:0000256" key="1">
    <source>
        <dbReference type="ARBA" id="ARBA00004141"/>
    </source>
</evidence>
<name>A0A0N4TEK3_BRUPA</name>
<proteinExistence type="inferred from homology"/>
<dbReference type="STRING" id="6280.A0A0N4TEK3"/>
<keyword evidence="8" id="KW-1185">Reference proteome</keyword>
<keyword evidence="6" id="KW-0325">Glycoprotein</keyword>
<dbReference type="AlphaFoldDB" id="A0A0N4TEK3"/>
<comment type="subcellular location">
    <subcellularLocation>
        <location evidence="1">Membrane</location>
        <topology evidence="1">Multi-pass membrane protein</topology>
    </subcellularLocation>
</comment>
<organism evidence="9">
    <name type="scientific">Brugia pahangi</name>
    <name type="common">Filarial nematode worm</name>
    <dbReference type="NCBI Taxonomy" id="6280"/>
    <lineage>
        <taxon>Eukaryota</taxon>
        <taxon>Metazoa</taxon>
        <taxon>Ecdysozoa</taxon>
        <taxon>Nematoda</taxon>
        <taxon>Chromadorea</taxon>
        <taxon>Rhabditida</taxon>
        <taxon>Spirurina</taxon>
        <taxon>Spiruromorpha</taxon>
        <taxon>Filarioidea</taxon>
        <taxon>Onchocercidae</taxon>
        <taxon>Brugia</taxon>
    </lineage>
</organism>